<dbReference type="InterPro" id="IPR011990">
    <property type="entry name" value="TPR-like_helical_dom_sf"/>
</dbReference>
<dbReference type="Proteomes" id="UP001528411">
    <property type="component" value="Unassembled WGS sequence"/>
</dbReference>
<reference evidence="2 3" key="1">
    <citation type="submission" date="2023-01" db="EMBL/GenBank/DDBJ databases">
        <title>Psychrosphaera sp. nov., isolated from marine algae.</title>
        <authorList>
            <person name="Bayburt H."/>
            <person name="Choi B.J."/>
            <person name="Kim J.M."/>
            <person name="Choi D.G."/>
            <person name="Jeon C.O."/>
        </authorList>
    </citation>
    <scope>NUCLEOTIDE SEQUENCE [LARGE SCALE GENOMIC DNA]</scope>
    <source>
        <strain evidence="2 3">G1-22</strain>
    </source>
</reference>
<name>A0ABT5F9R2_9GAMM</name>
<dbReference type="Gene3D" id="1.25.40.10">
    <property type="entry name" value="Tetratricopeptide repeat domain"/>
    <property type="match status" value="1"/>
</dbReference>
<accession>A0ABT5F9R2</accession>
<dbReference type="SUPFAM" id="SSF48452">
    <property type="entry name" value="TPR-like"/>
    <property type="match status" value="1"/>
</dbReference>
<evidence type="ECO:0008006" key="4">
    <source>
        <dbReference type="Google" id="ProtNLM"/>
    </source>
</evidence>
<feature type="repeat" description="TPR" evidence="1">
    <location>
        <begin position="250"/>
        <end position="283"/>
    </location>
</feature>
<organism evidence="2 3">
    <name type="scientific">Psychrosphaera algicola</name>
    <dbReference type="NCBI Taxonomy" id="3023714"/>
    <lineage>
        <taxon>Bacteria</taxon>
        <taxon>Pseudomonadati</taxon>
        <taxon>Pseudomonadota</taxon>
        <taxon>Gammaproteobacteria</taxon>
        <taxon>Alteromonadales</taxon>
        <taxon>Pseudoalteromonadaceae</taxon>
        <taxon>Psychrosphaera</taxon>
    </lineage>
</organism>
<evidence type="ECO:0000256" key="1">
    <source>
        <dbReference type="PROSITE-ProRule" id="PRU00339"/>
    </source>
</evidence>
<comment type="caution">
    <text evidence="2">The sequence shown here is derived from an EMBL/GenBank/DDBJ whole genome shotgun (WGS) entry which is preliminary data.</text>
</comment>
<sequence length="342" mass="39034">MLWANIGLVNSLLNQNKVKLAEDKLKYLVTNPATRLAALDILTKICKNKFDFEEAINHLKNAATIAPRNVNRQQDVISLARITHDFETQFNASNKIVEYIKNSVHDTPDAYLGAVRSTIDYGLTSLNDDEIKSLAQTGESILRQLKKQFPDTPLNDQIRVAKARIYNMSNDKENAKKLIQENMEDENYLVDDLEDALDKAKAFHELGFHANSEKLFELIATECKTQSKDEVFNQYIDKEKQLRIEIKESPKVLNNKAVQLYTRGNYQAALNAFLSAFKVMPKNPSISLNLLQTVVDCNYQESHPEEADEIVTKCLKNLNATDLNKEQISRLEVYLEKLKKPD</sequence>
<protein>
    <recommendedName>
        <fullName evidence="4">Tetratricopeptide repeat protein</fullName>
    </recommendedName>
</protein>
<dbReference type="SMART" id="SM00028">
    <property type="entry name" value="TPR"/>
    <property type="match status" value="2"/>
</dbReference>
<proteinExistence type="predicted"/>
<dbReference type="InterPro" id="IPR019734">
    <property type="entry name" value="TPR_rpt"/>
</dbReference>
<evidence type="ECO:0000313" key="3">
    <source>
        <dbReference type="Proteomes" id="UP001528411"/>
    </source>
</evidence>
<dbReference type="RefSeq" id="WP_272179934.1">
    <property type="nucleotide sequence ID" value="NZ_JAQOMS010000002.1"/>
</dbReference>
<evidence type="ECO:0000313" key="2">
    <source>
        <dbReference type="EMBL" id="MDC2888271.1"/>
    </source>
</evidence>
<dbReference type="EMBL" id="JAQOMS010000002">
    <property type="protein sequence ID" value="MDC2888271.1"/>
    <property type="molecule type" value="Genomic_DNA"/>
</dbReference>
<keyword evidence="1" id="KW-0802">TPR repeat</keyword>
<dbReference type="PROSITE" id="PS50005">
    <property type="entry name" value="TPR"/>
    <property type="match status" value="1"/>
</dbReference>
<keyword evidence="3" id="KW-1185">Reference proteome</keyword>
<gene>
    <name evidence="2" type="ORF">PN838_05110</name>
</gene>